<dbReference type="PANTHER" id="PTHR12544:SF29">
    <property type="entry name" value="GLUTAMINASE"/>
    <property type="match status" value="1"/>
</dbReference>
<evidence type="ECO:0000256" key="6">
    <source>
        <dbReference type="HAMAP-Rule" id="MF_00313"/>
    </source>
</evidence>
<comment type="catalytic activity">
    <reaction evidence="5 6">
        <text>L-glutamine + H2O = L-glutamate + NH4(+)</text>
        <dbReference type="Rhea" id="RHEA:15889"/>
        <dbReference type="ChEBI" id="CHEBI:15377"/>
        <dbReference type="ChEBI" id="CHEBI:28938"/>
        <dbReference type="ChEBI" id="CHEBI:29985"/>
        <dbReference type="ChEBI" id="CHEBI:58359"/>
        <dbReference type="EC" id="3.5.1.2"/>
    </reaction>
</comment>
<sequence length="312" mass="33183">MNMDQLRAALPQWVEASRKYASEGVVASYIPELAKAPANALGVTVMGRSGEMASSGETDFAFTMQSISKVFTLLLALIDNGEDGVFAKVGMEPTGDDFNSMLKLELVEPGKPFNPLINAGAIAVSSLIQGDTPAAKTERILAFFSEAAGGASLAVNEDVFRSESATAHRNRSLAYFLKDNEVLGDDIDVEDVLQVYFKHCSALVTCEQLARMALVLAFDGTDPLTGRVVVPRRYVQIAKTFMIMCGMYNASGEFAIKVGIPAKSGVSGGILALVPGQYGIAVVGPALGSKGNSTAGVHLLETMSKELDWRIF</sequence>
<feature type="binding site" evidence="6">
    <location>
        <position position="170"/>
    </location>
    <ligand>
        <name>substrate</name>
    </ligand>
</feature>
<feature type="binding site" evidence="6">
    <location>
        <position position="248"/>
    </location>
    <ligand>
        <name>substrate</name>
    </ligand>
</feature>
<dbReference type="AlphaFoldDB" id="A0A3D9S110"/>
<dbReference type="GO" id="GO:0006537">
    <property type="term" value="P:glutamate biosynthetic process"/>
    <property type="evidence" value="ECO:0007669"/>
    <property type="project" value="TreeGrafter"/>
</dbReference>
<evidence type="ECO:0000313" key="7">
    <source>
        <dbReference type="EMBL" id="REE86154.1"/>
    </source>
</evidence>
<organism evidence="7 8">
    <name type="scientific">Paenibacillus taihuensis</name>
    <dbReference type="NCBI Taxonomy" id="1156355"/>
    <lineage>
        <taxon>Bacteria</taxon>
        <taxon>Bacillati</taxon>
        <taxon>Bacillota</taxon>
        <taxon>Bacilli</taxon>
        <taxon>Bacillales</taxon>
        <taxon>Paenibacillaceae</taxon>
        <taxon>Paenibacillus</taxon>
    </lineage>
</organism>
<dbReference type="RefSeq" id="WP_116189176.1">
    <property type="nucleotide sequence ID" value="NZ_QTTN01000011.1"/>
</dbReference>
<evidence type="ECO:0000256" key="2">
    <source>
        <dbReference type="ARBA" id="ARBA00011881"/>
    </source>
</evidence>
<feature type="binding site" evidence="6">
    <location>
        <position position="163"/>
    </location>
    <ligand>
        <name>substrate</name>
    </ligand>
</feature>
<dbReference type="EC" id="3.5.1.2" evidence="3 6"/>
<comment type="subunit">
    <text evidence="2 6">Homotetramer.</text>
</comment>
<name>A0A3D9S110_9BACL</name>
<comment type="caution">
    <text evidence="7">The sequence shown here is derived from an EMBL/GenBank/DDBJ whole genome shotgun (WGS) entry which is preliminary data.</text>
</comment>
<dbReference type="GO" id="GO:0004359">
    <property type="term" value="F:glutaminase activity"/>
    <property type="evidence" value="ECO:0007669"/>
    <property type="project" value="UniProtKB-UniRule"/>
</dbReference>
<dbReference type="InterPro" id="IPR015868">
    <property type="entry name" value="Glutaminase"/>
</dbReference>
<dbReference type="InterPro" id="IPR012338">
    <property type="entry name" value="Beta-lactam/transpept-like"/>
</dbReference>
<dbReference type="SUPFAM" id="SSF56601">
    <property type="entry name" value="beta-lactamase/transpeptidase-like"/>
    <property type="match status" value="1"/>
</dbReference>
<dbReference type="FunFam" id="3.40.710.10:FF:000005">
    <property type="entry name" value="Glutaminase"/>
    <property type="match status" value="1"/>
</dbReference>
<gene>
    <name evidence="6" type="primary">glsA</name>
    <name evidence="7" type="ORF">A8990_11151</name>
</gene>
<dbReference type="OrthoDB" id="9788822at2"/>
<dbReference type="GO" id="GO:0006543">
    <property type="term" value="P:L-glutamine catabolic process"/>
    <property type="evidence" value="ECO:0007669"/>
    <property type="project" value="TreeGrafter"/>
</dbReference>
<dbReference type="PANTHER" id="PTHR12544">
    <property type="entry name" value="GLUTAMINASE"/>
    <property type="match status" value="1"/>
</dbReference>
<feature type="binding site" evidence="6">
    <location>
        <position position="118"/>
    </location>
    <ligand>
        <name>substrate</name>
    </ligand>
</feature>
<protein>
    <recommendedName>
        <fullName evidence="3 6">Glutaminase</fullName>
        <ecNumber evidence="3 6">3.5.1.2</ecNumber>
    </recommendedName>
</protein>
<proteinExistence type="inferred from homology"/>
<evidence type="ECO:0000256" key="3">
    <source>
        <dbReference type="ARBA" id="ARBA00012918"/>
    </source>
</evidence>
<feature type="binding site" evidence="6">
    <location>
        <position position="66"/>
    </location>
    <ligand>
        <name>substrate</name>
    </ligand>
</feature>
<evidence type="ECO:0000256" key="5">
    <source>
        <dbReference type="ARBA" id="ARBA00049534"/>
    </source>
</evidence>
<comment type="similarity">
    <text evidence="1 6">Belongs to the glutaminase family.</text>
</comment>
<evidence type="ECO:0000313" key="8">
    <source>
        <dbReference type="Proteomes" id="UP000256304"/>
    </source>
</evidence>
<dbReference type="Proteomes" id="UP000256304">
    <property type="component" value="Unassembled WGS sequence"/>
</dbReference>
<dbReference type="Pfam" id="PF04960">
    <property type="entry name" value="Glutaminase"/>
    <property type="match status" value="1"/>
</dbReference>
<reference evidence="7 8" key="1">
    <citation type="submission" date="2018-08" db="EMBL/GenBank/DDBJ databases">
        <title>Genomic Encyclopedia of Type Strains, Phase III (KMG-III): the genomes of soil and plant-associated and newly described type strains.</title>
        <authorList>
            <person name="Whitman W."/>
        </authorList>
    </citation>
    <scope>NUCLEOTIDE SEQUENCE [LARGE SCALE GENOMIC DNA]</scope>
    <source>
        <strain evidence="7 8">CGMCC 1.10966</strain>
    </source>
</reference>
<dbReference type="NCBIfam" id="TIGR03814">
    <property type="entry name" value="Gln_ase"/>
    <property type="match status" value="1"/>
</dbReference>
<keyword evidence="8" id="KW-1185">Reference proteome</keyword>
<accession>A0A3D9S110</accession>
<dbReference type="EMBL" id="QTTN01000011">
    <property type="protein sequence ID" value="REE86154.1"/>
    <property type="molecule type" value="Genomic_DNA"/>
</dbReference>
<evidence type="ECO:0000256" key="4">
    <source>
        <dbReference type="ARBA" id="ARBA00022801"/>
    </source>
</evidence>
<dbReference type="HAMAP" id="MF_00313">
    <property type="entry name" value="Glutaminase"/>
    <property type="match status" value="1"/>
</dbReference>
<feature type="binding site" evidence="6">
    <location>
        <position position="266"/>
    </location>
    <ligand>
        <name>substrate</name>
    </ligand>
</feature>
<dbReference type="Gene3D" id="3.40.710.10">
    <property type="entry name" value="DD-peptidase/beta-lactamase superfamily"/>
    <property type="match status" value="1"/>
</dbReference>
<feature type="binding site" evidence="6">
    <location>
        <position position="196"/>
    </location>
    <ligand>
        <name>substrate</name>
    </ligand>
</feature>
<keyword evidence="6" id="KW-0007">Acetylation</keyword>
<evidence type="ECO:0000256" key="1">
    <source>
        <dbReference type="ARBA" id="ARBA00011076"/>
    </source>
</evidence>
<keyword evidence="4 6" id="KW-0378">Hydrolase</keyword>